<sequence>MSLEAPSDDATPLYAHSRKLDDNENMYLASAVLQSLVYCPPFRELFRDLDHREGGETGGGVSPLVDATVRFLDEFAYKEKSLTHQATRGKVKEDEDVKNEGEGVHSFLSTDVYDALKQKRQFIIMRDDRQQDAAVFLGLYLEALDEELVTLQSSIGKHKPSSAPKVDELEEERDCTVRQLLYLCTEFGDADSPISRIFGGRSRLTVRALNQPDTVTVEDWGSLKLNIQHDSVHTIQDALAHVSLPQPVRVGNSGSGEANQQVLLEALPPVLILHLERFLYDAAADGKYKIRKPVQFAPELEIPHEIMVPISGKYLEPAHYKLCGTLYHHGESASGHYTVDVFHPNGDNGGSGAWLHIDEGAVSTVQHEDVFGGHNNEQVDDRCAYMLFYCRTAPART</sequence>
<dbReference type="GO" id="GO:0006508">
    <property type="term" value="P:proteolysis"/>
    <property type="evidence" value="ECO:0007669"/>
    <property type="project" value="UniProtKB-KW"/>
</dbReference>
<evidence type="ECO:0000256" key="1">
    <source>
        <dbReference type="ARBA" id="ARBA00000707"/>
    </source>
</evidence>
<comment type="catalytic activity">
    <reaction evidence="1">
        <text>Thiol-dependent hydrolysis of ester, thioester, amide, peptide and isopeptide bonds formed by the C-terminal Gly of ubiquitin (a 76-residue protein attached to proteins as an intracellular targeting signal).</text>
        <dbReference type="EC" id="3.4.19.12"/>
    </reaction>
</comment>
<dbReference type="InterPro" id="IPR018200">
    <property type="entry name" value="USP_CS"/>
</dbReference>
<dbReference type="AlphaFoldDB" id="A0A9P5JZW1"/>
<protein>
    <recommendedName>
        <fullName evidence="2">ubiquitinyl hydrolase 1</fullName>
        <ecNumber evidence="2">3.4.19.12</ecNumber>
    </recommendedName>
</protein>
<reference evidence="8" key="1">
    <citation type="submission" date="2019-10" db="EMBL/GenBank/DDBJ databases">
        <authorList>
            <consortium name="DOE Joint Genome Institute"/>
            <person name="Kuo A."/>
            <person name="Miyauchi S."/>
            <person name="Kiss E."/>
            <person name="Drula E."/>
            <person name="Kohler A."/>
            <person name="Sanchez-Garcia M."/>
            <person name="Andreopoulos B."/>
            <person name="Barry K.W."/>
            <person name="Bonito G."/>
            <person name="Buee M."/>
            <person name="Carver A."/>
            <person name="Chen C."/>
            <person name="Cichocki N."/>
            <person name="Clum A."/>
            <person name="Culley D."/>
            <person name="Crous P.W."/>
            <person name="Fauchery L."/>
            <person name="Girlanda M."/>
            <person name="Hayes R."/>
            <person name="Keri Z."/>
            <person name="LaButti K."/>
            <person name="Lipzen A."/>
            <person name="Lombard V."/>
            <person name="Magnuson J."/>
            <person name="Maillard F."/>
            <person name="Morin E."/>
            <person name="Murat C."/>
            <person name="Nolan M."/>
            <person name="Ohm R."/>
            <person name="Pangilinan J."/>
            <person name="Pereira M."/>
            <person name="Perotto S."/>
            <person name="Peter M."/>
            <person name="Riley R."/>
            <person name="Sitrit Y."/>
            <person name="Stielow B."/>
            <person name="Szollosi G."/>
            <person name="Zifcakova L."/>
            <person name="Stursova M."/>
            <person name="Spatafora J.W."/>
            <person name="Tedersoo L."/>
            <person name="Vaario L.-M."/>
            <person name="Yamada A."/>
            <person name="Yan M."/>
            <person name="Wang P."/>
            <person name="Xu J."/>
            <person name="Bruns T."/>
            <person name="Baldrian P."/>
            <person name="Vilgalys R."/>
            <person name="Henrissat B."/>
            <person name="Grigoriev I.V."/>
            <person name="Hibbett D."/>
            <person name="Nagy L.G."/>
            <person name="Martin F.M."/>
        </authorList>
    </citation>
    <scope>NUCLEOTIDE SEQUENCE</scope>
    <source>
        <strain evidence="8">Prilba</strain>
    </source>
</reference>
<keyword evidence="9" id="KW-1185">Reference proteome</keyword>
<keyword evidence="6" id="KW-0788">Thiol protease</keyword>
<keyword evidence="3" id="KW-0645">Protease</keyword>
<dbReference type="GO" id="GO:0005829">
    <property type="term" value="C:cytosol"/>
    <property type="evidence" value="ECO:0007669"/>
    <property type="project" value="TreeGrafter"/>
</dbReference>
<evidence type="ECO:0000256" key="3">
    <source>
        <dbReference type="ARBA" id="ARBA00022670"/>
    </source>
</evidence>
<feature type="domain" description="USP" evidence="7">
    <location>
        <begin position="18"/>
        <end position="392"/>
    </location>
</feature>
<dbReference type="PROSITE" id="PS00973">
    <property type="entry name" value="USP_2"/>
    <property type="match status" value="1"/>
</dbReference>
<name>A0A9P5JZW1_9AGAM</name>
<dbReference type="CDD" id="cd02257">
    <property type="entry name" value="Peptidase_C19"/>
    <property type="match status" value="1"/>
</dbReference>
<dbReference type="Pfam" id="PF00443">
    <property type="entry name" value="UCH"/>
    <property type="match status" value="1"/>
</dbReference>
<dbReference type="GO" id="GO:0004843">
    <property type="term" value="F:cysteine-type deubiquitinase activity"/>
    <property type="evidence" value="ECO:0007669"/>
    <property type="project" value="UniProtKB-EC"/>
</dbReference>
<dbReference type="Gene3D" id="3.90.70.10">
    <property type="entry name" value="Cysteine proteinases"/>
    <property type="match status" value="1"/>
</dbReference>
<evidence type="ECO:0000313" key="9">
    <source>
        <dbReference type="Proteomes" id="UP000759537"/>
    </source>
</evidence>
<evidence type="ECO:0000313" key="8">
    <source>
        <dbReference type="EMBL" id="KAF8471454.1"/>
    </source>
</evidence>
<dbReference type="InterPro" id="IPR038765">
    <property type="entry name" value="Papain-like_cys_pep_sf"/>
</dbReference>
<dbReference type="InterPro" id="IPR028889">
    <property type="entry name" value="USP"/>
</dbReference>
<dbReference type="EC" id="3.4.19.12" evidence="2"/>
<gene>
    <name evidence="8" type="ORF">DFH94DRAFT_674474</name>
</gene>
<keyword evidence="5" id="KW-0378">Hydrolase</keyword>
<dbReference type="Proteomes" id="UP000759537">
    <property type="component" value="Unassembled WGS sequence"/>
</dbReference>
<keyword evidence="4" id="KW-0833">Ubl conjugation pathway</keyword>
<dbReference type="GO" id="GO:0005634">
    <property type="term" value="C:nucleus"/>
    <property type="evidence" value="ECO:0007669"/>
    <property type="project" value="TreeGrafter"/>
</dbReference>
<dbReference type="PANTHER" id="PTHR24006">
    <property type="entry name" value="UBIQUITIN CARBOXYL-TERMINAL HYDROLASE"/>
    <property type="match status" value="1"/>
</dbReference>
<comment type="caution">
    <text evidence="8">The sequence shown here is derived from an EMBL/GenBank/DDBJ whole genome shotgun (WGS) entry which is preliminary data.</text>
</comment>
<reference evidence="8" key="2">
    <citation type="journal article" date="2020" name="Nat. Commun.">
        <title>Large-scale genome sequencing of mycorrhizal fungi provides insights into the early evolution of symbiotic traits.</title>
        <authorList>
            <person name="Miyauchi S."/>
            <person name="Kiss E."/>
            <person name="Kuo A."/>
            <person name="Drula E."/>
            <person name="Kohler A."/>
            <person name="Sanchez-Garcia M."/>
            <person name="Morin E."/>
            <person name="Andreopoulos B."/>
            <person name="Barry K.W."/>
            <person name="Bonito G."/>
            <person name="Buee M."/>
            <person name="Carver A."/>
            <person name="Chen C."/>
            <person name="Cichocki N."/>
            <person name="Clum A."/>
            <person name="Culley D."/>
            <person name="Crous P.W."/>
            <person name="Fauchery L."/>
            <person name="Girlanda M."/>
            <person name="Hayes R.D."/>
            <person name="Keri Z."/>
            <person name="LaButti K."/>
            <person name="Lipzen A."/>
            <person name="Lombard V."/>
            <person name="Magnuson J."/>
            <person name="Maillard F."/>
            <person name="Murat C."/>
            <person name="Nolan M."/>
            <person name="Ohm R.A."/>
            <person name="Pangilinan J."/>
            <person name="Pereira M.F."/>
            <person name="Perotto S."/>
            <person name="Peter M."/>
            <person name="Pfister S."/>
            <person name="Riley R."/>
            <person name="Sitrit Y."/>
            <person name="Stielow J.B."/>
            <person name="Szollosi G."/>
            <person name="Zifcakova L."/>
            <person name="Stursova M."/>
            <person name="Spatafora J.W."/>
            <person name="Tedersoo L."/>
            <person name="Vaario L.M."/>
            <person name="Yamada A."/>
            <person name="Yan M."/>
            <person name="Wang P."/>
            <person name="Xu J."/>
            <person name="Bruns T."/>
            <person name="Baldrian P."/>
            <person name="Vilgalys R."/>
            <person name="Dunand C."/>
            <person name="Henrissat B."/>
            <person name="Grigoriev I.V."/>
            <person name="Hibbett D."/>
            <person name="Nagy L.G."/>
            <person name="Martin F.M."/>
        </authorList>
    </citation>
    <scope>NUCLEOTIDE SEQUENCE</scope>
    <source>
        <strain evidence="8">Prilba</strain>
    </source>
</reference>
<organism evidence="8 9">
    <name type="scientific">Russula ochroleuca</name>
    <dbReference type="NCBI Taxonomy" id="152965"/>
    <lineage>
        <taxon>Eukaryota</taxon>
        <taxon>Fungi</taxon>
        <taxon>Dikarya</taxon>
        <taxon>Basidiomycota</taxon>
        <taxon>Agaricomycotina</taxon>
        <taxon>Agaricomycetes</taxon>
        <taxon>Russulales</taxon>
        <taxon>Russulaceae</taxon>
        <taxon>Russula</taxon>
    </lineage>
</organism>
<evidence type="ECO:0000256" key="6">
    <source>
        <dbReference type="ARBA" id="ARBA00022807"/>
    </source>
</evidence>
<dbReference type="InterPro" id="IPR050164">
    <property type="entry name" value="Peptidase_C19"/>
</dbReference>
<dbReference type="EMBL" id="WHVB01000023">
    <property type="protein sequence ID" value="KAF8471454.1"/>
    <property type="molecule type" value="Genomic_DNA"/>
</dbReference>
<dbReference type="OrthoDB" id="429671at2759"/>
<evidence type="ECO:0000256" key="4">
    <source>
        <dbReference type="ARBA" id="ARBA00022786"/>
    </source>
</evidence>
<evidence type="ECO:0000259" key="7">
    <source>
        <dbReference type="PROSITE" id="PS50235"/>
    </source>
</evidence>
<accession>A0A9P5JZW1</accession>
<proteinExistence type="predicted"/>
<evidence type="ECO:0000256" key="2">
    <source>
        <dbReference type="ARBA" id="ARBA00012759"/>
    </source>
</evidence>
<dbReference type="GO" id="GO:0016579">
    <property type="term" value="P:protein deubiquitination"/>
    <property type="evidence" value="ECO:0007669"/>
    <property type="project" value="InterPro"/>
</dbReference>
<dbReference type="InterPro" id="IPR001394">
    <property type="entry name" value="Peptidase_C19_UCH"/>
</dbReference>
<dbReference type="PANTHER" id="PTHR24006:SF687">
    <property type="entry name" value="UBIQUITIN CARBOXYL-TERMINAL HYDROLASE 10"/>
    <property type="match status" value="1"/>
</dbReference>
<dbReference type="SUPFAM" id="SSF54001">
    <property type="entry name" value="Cysteine proteinases"/>
    <property type="match status" value="1"/>
</dbReference>
<dbReference type="PROSITE" id="PS50235">
    <property type="entry name" value="USP_3"/>
    <property type="match status" value="1"/>
</dbReference>
<evidence type="ECO:0000256" key="5">
    <source>
        <dbReference type="ARBA" id="ARBA00022801"/>
    </source>
</evidence>